<feature type="transmembrane region" description="Helical" evidence="1">
    <location>
        <begin position="45"/>
        <end position="64"/>
    </location>
</feature>
<keyword evidence="1" id="KW-1133">Transmembrane helix</keyword>
<evidence type="ECO:0000313" key="2">
    <source>
        <dbReference type="EMBL" id="MBP3982788.1"/>
    </source>
</evidence>
<evidence type="ECO:0000256" key="1">
    <source>
        <dbReference type="SAM" id="Phobius"/>
    </source>
</evidence>
<keyword evidence="3" id="KW-1185">Reference proteome</keyword>
<gene>
    <name evidence="2" type="ORF">J5837_00005</name>
</gene>
<proteinExistence type="predicted"/>
<evidence type="ECO:0000313" key="3">
    <source>
        <dbReference type="Proteomes" id="UP000673447"/>
    </source>
</evidence>
<name>A0A941AU40_9GAMM</name>
<keyword evidence="1" id="KW-0472">Membrane</keyword>
<accession>A0A941AU40</accession>
<dbReference type="EMBL" id="JAGKTC010000001">
    <property type="protein sequence ID" value="MBP3982788.1"/>
    <property type="molecule type" value="Genomic_DNA"/>
</dbReference>
<organism evidence="2 3">
    <name type="scientific">Pseudoxanthomonas helianthi</name>
    <dbReference type="NCBI Taxonomy" id="1453541"/>
    <lineage>
        <taxon>Bacteria</taxon>
        <taxon>Pseudomonadati</taxon>
        <taxon>Pseudomonadota</taxon>
        <taxon>Gammaproteobacteria</taxon>
        <taxon>Lysobacterales</taxon>
        <taxon>Lysobacteraceae</taxon>
        <taxon>Pseudoxanthomonas</taxon>
    </lineage>
</organism>
<reference evidence="2" key="2">
    <citation type="submission" date="2021-03" db="EMBL/GenBank/DDBJ databases">
        <authorList>
            <person name="Cao W."/>
        </authorList>
    </citation>
    <scope>NUCLEOTIDE SEQUENCE</scope>
    <source>
        <strain evidence="2">110414</strain>
    </source>
</reference>
<reference evidence="2" key="1">
    <citation type="journal article" date="2016" name="Int. J. Syst. Evol. Microbiol.">
        <title>Pseudoxanthomonas helianthi sp. nov., isolated from roots of Jerusalem artichoke (Helianthus tuberosus).</title>
        <authorList>
            <person name="Kittiwongwattana C."/>
            <person name="Thawai C."/>
        </authorList>
    </citation>
    <scope>NUCLEOTIDE SEQUENCE</scope>
    <source>
        <strain evidence="2">110414</strain>
    </source>
</reference>
<dbReference type="Proteomes" id="UP000673447">
    <property type="component" value="Unassembled WGS sequence"/>
</dbReference>
<keyword evidence="1" id="KW-0812">Transmembrane</keyword>
<feature type="transmembrane region" description="Helical" evidence="1">
    <location>
        <begin position="84"/>
        <end position="107"/>
    </location>
</feature>
<feature type="non-terminal residue" evidence="2">
    <location>
        <position position="113"/>
    </location>
</feature>
<dbReference type="AlphaFoldDB" id="A0A941AU40"/>
<comment type="caution">
    <text evidence="2">The sequence shown here is derived from an EMBL/GenBank/DDBJ whole genome shotgun (WGS) entry which is preliminary data.</text>
</comment>
<feature type="transmembrane region" description="Helical" evidence="1">
    <location>
        <begin position="6"/>
        <end position="24"/>
    </location>
</feature>
<dbReference type="RefSeq" id="WP_210534678.1">
    <property type="nucleotide sequence ID" value="NZ_JAGKTC010000001.1"/>
</dbReference>
<sequence length="113" mass="12240">MQLILWQALFYILGAAGLFAIGGLPLRTYMLIRNAKTFVRPARQIGILLTASLVAAVLASHFLLQLAKCLLGYHCSANAAGGWINAGFIGAIYLFFEIVALACRWFGSRHVAA</sequence>
<protein>
    <submittedName>
        <fullName evidence="2">Uncharacterized protein</fullName>
    </submittedName>
</protein>